<evidence type="ECO:0000256" key="3">
    <source>
        <dbReference type="SAM" id="MobiDB-lite"/>
    </source>
</evidence>
<dbReference type="OrthoDB" id="3915838at2759"/>
<reference evidence="5 6" key="1">
    <citation type="submission" date="2019-02" db="EMBL/GenBank/DDBJ databases">
        <title>Genome sequencing of the rare red list fungi Antrodiella citrinella (Flaviporus citrinellus).</title>
        <authorList>
            <person name="Buettner E."/>
            <person name="Kellner H."/>
        </authorList>
    </citation>
    <scope>NUCLEOTIDE SEQUENCE [LARGE SCALE GENOMIC DNA]</scope>
    <source>
        <strain evidence="5 6">DSM 108506</strain>
    </source>
</reference>
<dbReference type="Pfam" id="PF00734">
    <property type="entry name" value="CBM_1"/>
    <property type="match status" value="1"/>
</dbReference>
<dbReference type="Proteomes" id="UP000308730">
    <property type="component" value="Unassembled WGS sequence"/>
</dbReference>
<dbReference type="AlphaFoldDB" id="A0A4V3XJ53"/>
<dbReference type="PROSITE" id="PS00562">
    <property type="entry name" value="CBM1_1"/>
    <property type="match status" value="1"/>
</dbReference>
<organism evidence="5 6">
    <name type="scientific">Antrodiella citrinella</name>
    <dbReference type="NCBI Taxonomy" id="2447956"/>
    <lineage>
        <taxon>Eukaryota</taxon>
        <taxon>Fungi</taxon>
        <taxon>Dikarya</taxon>
        <taxon>Basidiomycota</taxon>
        <taxon>Agaricomycotina</taxon>
        <taxon>Agaricomycetes</taxon>
        <taxon>Polyporales</taxon>
        <taxon>Steccherinaceae</taxon>
        <taxon>Antrodiella</taxon>
    </lineage>
</organism>
<evidence type="ECO:0000256" key="2">
    <source>
        <dbReference type="ARBA" id="ARBA00022801"/>
    </source>
</evidence>
<protein>
    <recommendedName>
        <fullName evidence="4">CBM1 domain-containing protein</fullName>
    </recommendedName>
</protein>
<evidence type="ECO:0000313" key="6">
    <source>
        <dbReference type="Proteomes" id="UP000308730"/>
    </source>
</evidence>
<dbReference type="InterPro" id="IPR035971">
    <property type="entry name" value="CBD_sf"/>
</dbReference>
<dbReference type="InterPro" id="IPR000254">
    <property type="entry name" value="CBD"/>
</dbReference>
<dbReference type="SUPFAM" id="SSF57180">
    <property type="entry name" value="Cellulose-binding domain"/>
    <property type="match status" value="1"/>
</dbReference>
<dbReference type="PROSITE" id="PS51164">
    <property type="entry name" value="CBM1_2"/>
    <property type="match status" value="1"/>
</dbReference>
<feature type="compositionally biased region" description="Pro residues" evidence="3">
    <location>
        <begin position="202"/>
        <end position="221"/>
    </location>
</feature>
<keyword evidence="6" id="KW-1185">Reference proteome</keyword>
<dbReference type="GO" id="GO:0016787">
    <property type="term" value="F:hydrolase activity"/>
    <property type="evidence" value="ECO:0007669"/>
    <property type="project" value="UniProtKB-KW"/>
</dbReference>
<name>A0A4V3XJ53_9APHY</name>
<keyword evidence="2" id="KW-0378">Hydrolase</keyword>
<evidence type="ECO:0000256" key="1">
    <source>
        <dbReference type="ARBA" id="ARBA00022729"/>
    </source>
</evidence>
<dbReference type="EMBL" id="SGPM01000037">
    <property type="protein sequence ID" value="THH31783.1"/>
    <property type="molecule type" value="Genomic_DNA"/>
</dbReference>
<feature type="region of interest" description="Disordered" evidence="3">
    <location>
        <begin position="202"/>
        <end position="244"/>
    </location>
</feature>
<evidence type="ECO:0000259" key="4">
    <source>
        <dbReference type="PROSITE" id="PS51164"/>
    </source>
</evidence>
<evidence type="ECO:0000313" key="5">
    <source>
        <dbReference type="EMBL" id="THH31783.1"/>
    </source>
</evidence>
<keyword evidence="1" id="KW-0732">Signal</keyword>
<feature type="domain" description="CBM1" evidence="4">
    <location>
        <begin position="161"/>
        <end position="197"/>
    </location>
</feature>
<proteinExistence type="predicted"/>
<dbReference type="GO" id="GO:0005576">
    <property type="term" value="C:extracellular region"/>
    <property type="evidence" value="ECO:0007669"/>
    <property type="project" value="InterPro"/>
</dbReference>
<gene>
    <name evidence="5" type="ORF">EUX98_g2385</name>
</gene>
<feature type="compositionally biased region" description="Low complexity" evidence="3">
    <location>
        <begin position="222"/>
        <end position="240"/>
    </location>
</feature>
<sequence length="373" mass="39417">MDDTSATIHPPYYILVSHTLQLNSLIPPPPTSFSHPIIEYHYADDSPHNLLPRSEGELVLVLDHSPTDGADFSARSLTREMAVTGLKVSEAPGAGVVDDGVKDHNMYVLETTVLSEEPLEEECQGPQNILARFKQSNYRASKMRSAAFVTVLACIVVKVTAQAVTYSQCGGIGWAGSTACVAGAVCTVLNPYYSQCLPGAAPPATPTPTLSPPSIPVPPITSDPSTAPSSTPTVSAPAPTGTQIRADQDPVYHLYLQSLADGKPMLGPETSSGSFTIGDTITLNNADGSTLFLNEDEGASTSYKSLTLDTTASTTDWGLEGDTIITTAPRQLNFLVCESSTTGYYDLYLQEGNDVPAGATCTDDISLHLPCLC</sequence>
<dbReference type="GO" id="GO:0030248">
    <property type="term" value="F:cellulose binding"/>
    <property type="evidence" value="ECO:0007669"/>
    <property type="project" value="InterPro"/>
</dbReference>
<accession>A0A4V3XJ53</accession>
<dbReference type="GO" id="GO:0005975">
    <property type="term" value="P:carbohydrate metabolic process"/>
    <property type="evidence" value="ECO:0007669"/>
    <property type="project" value="InterPro"/>
</dbReference>
<dbReference type="SMART" id="SM00236">
    <property type="entry name" value="fCBD"/>
    <property type="match status" value="1"/>
</dbReference>
<comment type="caution">
    <text evidence="5">The sequence shown here is derived from an EMBL/GenBank/DDBJ whole genome shotgun (WGS) entry which is preliminary data.</text>
</comment>